<gene>
    <name evidence="2" type="ORF">GCM10009789_23380</name>
</gene>
<evidence type="ECO:0000313" key="2">
    <source>
        <dbReference type="EMBL" id="GAA1569262.1"/>
    </source>
</evidence>
<keyword evidence="1" id="KW-0732">Signal</keyword>
<feature type="chain" id="PRO_5047120179" description="Tachylectin" evidence="1">
    <location>
        <begin position="29"/>
        <end position="317"/>
    </location>
</feature>
<evidence type="ECO:0008006" key="4">
    <source>
        <dbReference type="Google" id="ProtNLM"/>
    </source>
</evidence>
<reference evidence="2 3" key="1">
    <citation type="journal article" date="2019" name="Int. J. Syst. Evol. Microbiol.">
        <title>The Global Catalogue of Microorganisms (GCM) 10K type strain sequencing project: providing services to taxonomists for standard genome sequencing and annotation.</title>
        <authorList>
            <consortium name="The Broad Institute Genomics Platform"/>
            <consortium name="The Broad Institute Genome Sequencing Center for Infectious Disease"/>
            <person name="Wu L."/>
            <person name="Ma J."/>
        </authorList>
    </citation>
    <scope>NUCLEOTIDE SEQUENCE [LARGE SCALE GENOMIC DNA]</scope>
    <source>
        <strain evidence="2 3">JCM 14969</strain>
    </source>
</reference>
<accession>A0ABN2D2Q3</accession>
<organism evidence="2 3">
    <name type="scientific">Kribbella sancticallisti</name>
    <dbReference type="NCBI Taxonomy" id="460087"/>
    <lineage>
        <taxon>Bacteria</taxon>
        <taxon>Bacillati</taxon>
        <taxon>Actinomycetota</taxon>
        <taxon>Actinomycetes</taxon>
        <taxon>Propionibacteriales</taxon>
        <taxon>Kribbellaceae</taxon>
        <taxon>Kribbella</taxon>
    </lineage>
</organism>
<evidence type="ECO:0000256" key="1">
    <source>
        <dbReference type="SAM" id="SignalP"/>
    </source>
</evidence>
<proteinExistence type="predicted"/>
<name>A0ABN2D2Q3_9ACTN</name>
<protein>
    <recommendedName>
        <fullName evidence="4">Tachylectin</fullName>
    </recommendedName>
</protein>
<sequence>MSGRKRKAGAAVAAALLIAGIIPGTAAAKTTRAGAVAEACFLVLGSVTPGGDHTSTVFRATSPITVEPRRVYKDIYPDGQVRLSASMASDPDVTGYQGAVSGNVVMGSTMYNSSYRVGLDGTVKSEDKGLTPVGGGWGDMTAFETVRYYPFTPNGVFGVTTQYALRADGTLFRWVVDHKNGGTWTQKQTAPGFAAVKTMAMISQTATYDTFLANTRGGALYTIRIPRTSPMKPIVKQVRSSTWQGFESLQLEKCGQYGTLLVGIDKDTKSAYLYAVGHANGTATVIKGLGKVPGTFADPVYFRHALRPNDAPMLYGE</sequence>
<keyword evidence="3" id="KW-1185">Reference proteome</keyword>
<evidence type="ECO:0000313" key="3">
    <source>
        <dbReference type="Proteomes" id="UP001500393"/>
    </source>
</evidence>
<comment type="caution">
    <text evidence="2">The sequence shown here is derived from an EMBL/GenBank/DDBJ whole genome shotgun (WGS) entry which is preliminary data.</text>
</comment>
<feature type="signal peptide" evidence="1">
    <location>
        <begin position="1"/>
        <end position="28"/>
    </location>
</feature>
<dbReference type="EMBL" id="BAAAOS010000018">
    <property type="protein sequence ID" value="GAA1569262.1"/>
    <property type="molecule type" value="Genomic_DNA"/>
</dbReference>
<dbReference type="RefSeq" id="WP_344212825.1">
    <property type="nucleotide sequence ID" value="NZ_BAAAOS010000018.1"/>
</dbReference>
<dbReference type="Proteomes" id="UP001500393">
    <property type="component" value="Unassembled WGS sequence"/>
</dbReference>